<dbReference type="InterPro" id="IPR011059">
    <property type="entry name" value="Metal-dep_hydrolase_composite"/>
</dbReference>
<reference evidence="5 6" key="1">
    <citation type="submission" date="2019-03" db="EMBL/GenBank/DDBJ databases">
        <title>Genomic Encyclopedia of Type Strains, Phase IV (KMG-IV): sequencing the most valuable type-strain genomes for metagenomic binning, comparative biology and taxonomic classification.</title>
        <authorList>
            <person name="Goeker M."/>
        </authorList>
    </citation>
    <scope>NUCLEOTIDE SEQUENCE [LARGE SCALE GENOMIC DNA]</scope>
    <source>
        <strain evidence="5 6">DSM 100309</strain>
    </source>
</reference>
<dbReference type="AlphaFoldDB" id="A0A4V2W220"/>
<comment type="caution">
    <text evidence="5">The sequence shown here is derived from an EMBL/GenBank/DDBJ whole genome shotgun (WGS) entry which is preliminary data.</text>
</comment>
<keyword evidence="2" id="KW-0665">Pyrimidine biosynthesis</keyword>
<evidence type="ECO:0000256" key="2">
    <source>
        <dbReference type="ARBA" id="ARBA00022975"/>
    </source>
</evidence>
<proteinExistence type="predicted"/>
<dbReference type="Gene3D" id="2.30.40.10">
    <property type="entry name" value="Urease, subunit C, domain 1"/>
    <property type="match status" value="1"/>
</dbReference>
<dbReference type="Proteomes" id="UP000295367">
    <property type="component" value="Unassembled WGS sequence"/>
</dbReference>
<dbReference type="NCBIfam" id="NF005791">
    <property type="entry name" value="PRK07627.1"/>
    <property type="match status" value="1"/>
</dbReference>
<accession>A0A4V2W220</accession>
<sequence>MKIHIKGGRVVDPKNGIDTIQDVFIAAGKIVATGNAPEGFHANRVVEATGLVVSPGLVDLSARLREPGFEYKATLSSEMAAAVAGGVTSLVCPPDTDPPLDEPGLVQMLKHRAKGLNQARVFPLGALTQKLAGTQLTEMAELHDAGCIAFSHGDVALNDTLVMMRAMEYAATFGYTVWLRPQDALLSKIGVAHDGEVATRLGLPSIPSCAETIALSTILLLAKQTGAKVHICRLSSSEAIDMVRTAKKQGMDISCDIGVHHAHLSEMDIGFFDSNCRLIPPLRSLRDKDAIRNGLKDGTIDVVCSDHTPVDDDAKILPFAEAEPGATGLELLLPLTLKWATEMKIPLVQALAKVTVEPAKVLGIDNGHLGVGQAADICIFDPEVYWKIEPKALKSQGKNTPFLGMELQGKVRYTLVEGHVVYESTH</sequence>
<dbReference type="CDD" id="cd01317">
    <property type="entry name" value="DHOase_IIa"/>
    <property type="match status" value="1"/>
</dbReference>
<dbReference type="InterPro" id="IPR004722">
    <property type="entry name" value="DHOase"/>
</dbReference>
<gene>
    <name evidence="5" type="ORF">EDC63_10747</name>
</gene>
<evidence type="ECO:0000313" key="5">
    <source>
        <dbReference type="EMBL" id="TCV86359.1"/>
    </source>
</evidence>
<dbReference type="GO" id="GO:0004038">
    <property type="term" value="F:allantoinase activity"/>
    <property type="evidence" value="ECO:0007669"/>
    <property type="project" value="TreeGrafter"/>
</dbReference>
<dbReference type="Pfam" id="PF12890">
    <property type="entry name" value="DHOase"/>
    <property type="match status" value="1"/>
</dbReference>
<dbReference type="GO" id="GO:0005737">
    <property type="term" value="C:cytoplasm"/>
    <property type="evidence" value="ECO:0007669"/>
    <property type="project" value="TreeGrafter"/>
</dbReference>
<keyword evidence="1" id="KW-0862">Zinc</keyword>
<protein>
    <submittedName>
        <fullName evidence="5">Dihydroorotase</fullName>
    </submittedName>
</protein>
<organism evidence="5 6">
    <name type="scientific">Sulfurirhabdus autotrophica</name>
    <dbReference type="NCBI Taxonomy" id="1706046"/>
    <lineage>
        <taxon>Bacteria</taxon>
        <taxon>Pseudomonadati</taxon>
        <taxon>Pseudomonadota</taxon>
        <taxon>Betaproteobacteria</taxon>
        <taxon>Nitrosomonadales</taxon>
        <taxon>Sulfuricellaceae</taxon>
        <taxon>Sulfurirhabdus</taxon>
    </lineage>
</organism>
<keyword evidence="6" id="KW-1185">Reference proteome</keyword>
<name>A0A4V2W220_9PROT</name>
<dbReference type="GO" id="GO:0046872">
    <property type="term" value="F:metal ion binding"/>
    <property type="evidence" value="ECO:0007669"/>
    <property type="project" value="InterPro"/>
</dbReference>
<evidence type="ECO:0000259" key="4">
    <source>
        <dbReference type="Pfam" id="PF12890"/>
    </source>
</evidence>
<dbReference type="GO" id="GO:0006221">
    <property type="term" value="P:pyrimidine nucleotide biosynthetic process"/>
    <property type="evidence" value="ECO:0007669"/>
    <property type="project" value="UniProtKB-KW"/>
</dbReference>
<dbReference type="InterPro" id="IPR032466">
    <property type="entry name" value="Metal_Hydrolase"/>
</dbReference>
<dbReference type="NCBIfam" id="TIGR00857">
    <property type="entry name" value="pyrC_multi"/>
    <property type="match status" value="1"/>
</dbReference>
<evidence type="ECO:0000256" key="1">
    <source>
        <dbReference type="ARBA" id="ARBA00022833"/>
    </source>
</evidence>
<evidence type="ECO:0000313" key="6">
    <source>
        <dbReference type="Proteomes" id="UP000295367"/>
    </source>
</evidence>
<dbReference type="GO" id="GO:0006145">
    <property type="term" value="P:purine nucleobase catabolic process"/>
    <property type="evidence" value="ECO:0007669"/>
    <property type="project" value="TreeGrafter"/>
</dbReference>
<dbReference type="InterPro" id="IPR024403">
    <property type="entry name" value="DHOase_cat"/>
</dbReference>
<evidence type="ECO:0000259" key="3">
    <source>
        <dbReference type="Pfam" id="PF07969"/>
    </source>
</evidence>
<feature type="domain" description="Dihydroorotase catalytic" evidence="4">
    <location>
        <begin position="52"/>
        <end position="238"/>
    </location>
</feature>
<dbReference type="Pfam" id="PF07969">
    <property type="entry name" value="Amidohydro_3"/>
    <property type="match status" value="1"/>
</dbReference>
<dbReference type="SUPFAM" id="SSF51556">
    <property type="entry name" value="Metallo-dependent hydrolases"/>
    <property type="match status" value="1"/>
</dbReference>
<dbReference type="EMBL" id="SMCO01000007">
    <property type="protein sequence ID" value="TCV86359.1"/>
    <property type="molecule type" value="Genomic_DNA"/>
</dbReference>
<dbReference type="GO" id="GO:0004151">
    <property type="term" value="F:dihydroorotase activity"/>
    <property type="evidence" value="ECO:0007669"/>
    <property type="project" value="InterPro"/>
</dbReference>
<dbReference type="PANTHER" id="PTHR43668">
    <property type="entry name" value="ALLANTOINASE"/>
    <property type="match status" value="1"/>
</dbReference>
<feature type="domain" description="Amidohydrolase 3" evidence="3">
    <location>
        <begin position="285"/>
        <end position="422"/>
    </location>
</feature>
<dbReference type="OrthoDB" id="9803027at2"/>
<dbReference type="PANTHER" id="PTHR43668:SF2">
    <property type="entry name" value="ALLANTOINASE"/>
    <property type="match status" value="1"/>
</dbReference>
<dbReference type="InterPro" id="IPR050138">
    <property type="entry name" value="DHOase/Allantoinase_Hydrolase"/>
</dbReference>
<dbReference type="RefSeq" id="WP_124945189.1">
    <property type="nucleotide sequence ID" value="NZ_BHVT01000009.1"/>
</dbReference>
<dbReference type="InterPro" id="IPR013108">
    <property type="entry name" value="Amidohydro_3"/>
</dbReference>
<dbReference type="Gene3D" id="3.20.20.140">
    <property type="entry name" value="Metal-dependent hydrolases"/>
    <property type="match status" value="1"/>
</dbReference>
<dbReference type="SUPFAM" id="SSF51338">
    <property type="entry name" value="Composite domain of metallo-dependent hydrolases"/>
    <property type="match status" value="1"/>
</dbReference>